<proteinExistence type="predicted"/>
<evidence type="ECO:0008006" key="3">
    <source>
        <dbReference type="Google" id="ProtNLM"/>
    </source>
</evidence>
<dbReference type="Proteomes" id="UP000192796">
    <property type="component" value="Unassembled WGS sequence"/>
</dbReference>
<organism evidence="1 2">
    <name type="scientific">Niastella vici</name>
    <dbReference type="NCBI Taxonomy" id="1703345"/>
    <lineage>
        <taxon>Bacteria</taxon>
        <taxon>Pseudomonadati</taxon>
        <taxon>Bacteroidota</taxon>
        <taxon>Chitinophagia</taxon>
        <taxon>Chitinophagales</taxon>
        <taxon>Chitinophagaceae</taxon>
        <taxon>Niastella</taxon>
    </lineage>
</organism>
<evidence type="ECO:0000313" key="1">
    <source>
        <dbReference type="EMBL" id="OQP62621.1"/>
    </source>
</evidence>
<dbReference type="InterPro" id="IPR025667">
    <property type="entry name" value="SprB_repeat"/>
</dbReference>
<name>A0A1V9FW96_9BACT</name>
<dbReference type="SUPFAM" id="SSF49299">
    <property type="entry name" value="PKD domain"/>
    <property type="match status" value="1"/>
</dbReference>
<dbReference type="OrthoDB" id="7794186at2"/>
<protein>
    <recommendedName>
        <fullName evidence="3">Ig-like domain-containing protein</fullName>
    </recommendedName>
</protein>
<accession>A0A1V9FW96</accession>
<comment type="caution">
    <text evidence="1">The sequence shown here is derived from an EMBL/GenBank/DDBJ whole genome shotgun (WGS) entry which is preliminary data.</text>
</comment>
<dbReference type="EMBL" id="LVYD01000049">
    <property type="protein sequence ID" value="OQP62621.1"/>
    <property type="molecule type" value="Genomic_DNA"/>
</dbReference>
<reference evidence="1 2" key="1">
    <citation type="submission" date="2016-03" db="EMBL/GenBank/DDBJ databases">
        <title>Niastella vici sp. nov., isolated from farmland soil.</title>
        <authorList>
            <person name="Chen L."/>
            <person name="Wang D."/>
            <person name="Yang S."/>
            <person name="Wang G."/>
        </authorList>
    </citation>
    <scope>NUCLEOTIDE SEQUENCE [LARGE SCALE GENOMIC DNA]</scope>
    <source>
        <strain evidence="1 2">DJ57</strain>
    </source>
</reference>
<keyword evidence="2" id="KW-1185">Reference proteome</keyword>
<gene>
    <name evidence="1" type="ORF">A3860_26790</name>
</gene>
<sequence>MKTQQNLIELIYRRCTNGKRVWLTLVGLVLAMGLRAQCPGCDVSVSAHTIWYAATTHSDANWGYNPWGVNPYRRNDPEFTENGGIIPNNDGILLAGYDFVSDAVTWCPYYNDKLFYYDPEHSFTRSWRIPAYPISKISQTTPIDKVFSRLGIIFTTGTTWNDPCTPQDLWITPSVNDGGKTTTINEVLYGHENAKTFCGEHYNLMRSFNYTVELPKWNANAADFLSVCQDAGTTYYLPNYFSVSGVNFNVDNQLDTAWQFPDFPDLTEQYQYDHGMYTVSYPQIWVTDWSYPGGGYYTDDLDNPIYTYNYPDFPNYTQDYQRSYGMYSIVTKYITTLNPADLSPGVHTIYASKTYDNGAYDGTFGSHRGEVQFPFTITILPAAPIVGNVSVTPSCPGAPNGTVTISGVSGGDGNYRYILRNGAGNTTACDPEQGTCFDVSAWGRFSGGAYTITGIGEGEYTLWIANAGNTTGACARTYPVSVTKLSVMDTLPITIQHISCPGGNNGLIQVTDTGGLAPYTFTLTAGSNTITNATGEFKTLLAGTYTMSTSDGCGHLVQRTIALSEPLPVTITTTASATDCNNPANGALEVTAAGGSNTFDYYLYDNSGNTVAQQLASTATTWQIPALGAGNYTVSVKNTAAASCAATEKPITIDGPPALVLTFKGKTNNTCSYDALGTLALEASGGQQNGYIFFIRNNLTNVTLQSTTGNFSNLPAAPYTAWVRNADLSCLDSTIYASTIDIWAPPALNIVASATDITCNGKGDGTLQASVGGGTPGYNLQWQLWDAQAANWLPAGRTGLSENNLPEGSYRLLTTDQNNCTGYSNTVTIAEPGTLTITAVNRTDIVCYGGTGSIQMTASGGNGSYVYEMSTDNGTSWNAFTAATALPAASYQLKVSDAKGCRTLYNQTVDITTPANPLAINYTLTNYNGFNVPCYGSTNGVVQLQATGGNGSTYTGYTFAVDNGAYSATTPVTTGAGTHTFSVQDARGCVVNTFATLTQPAAQMQVTISSQRNNDCAGGKAGEVTVATSGGTPQYSFSIDGTTFQPSPVFSALVSGSYQVLSRDVNGCTNTVPVTIVDLNAPITSVAAISNVLCYNGNDGQISLTPGGGVAPYNYAWKNSTVTGNVLSNLPVGSYAVTITDSKGCNYTASYTVAQPLQPLSATTVARPVCVNNPFGNIIFYAQGGTAPYVYSINGGTAYSSTMQFNNIAAGSYPVTVKDANGCTWAGNATIAVNGTNPTLNFLVSTNQNALDTLQVLEVCTPKPDSIQWTFDASAQIIDHNMFSPLIKYPKEGSYPVIMKAWFGGCDFTTSKVITINPYDPNVVNNYNNHYGIDTVVAAPNPNTGNFTLKVKLFKKQRLLVKIYSVAGMLLWNKQWDYTSEVSEAVSLPSNVGNGLVFIKVLTDDDARDVPIMIAK</sequence>
<dbReference type="Pfam" id="PF13573">
    <property type="entry name" value="SprB"/>
    <property type="match status" value="5"/>
</dbReference>
<dbReference type="InterPro" id="IPR035986">
    <property type="entry name" value="PKD_dom_sf"/>
</dbReference>
<evidence type="ECO:0000313" key="2">
    <source>
        <dbReference type="Proteomes" id="UP000192796"/>
    </source>
</evidence>
<dbReference type="STRING" id="1703345.A3860_26790"/>
<dbReference type="Gene3D" id="2.60.40.740">
    <property type="match status" value="1"/>
</dbReference>
<dbReference type="RefSeq" id="WP_081148405.1">
    <property type="nucleotide sequence ID" value="NZ_LVYD01000049.1"/>
</dbReference>